<evidence type="ECO:0000313" key="8">
    <source>
        <dbReference type="EMBL" id="MFG1255264.1"/>
    </source>
</evidence>
<reference evidence="8 9" key="1">
    <citation type="submission" date="2024-02" db="EMBL/GenBank/DDBJ databases">
        <title>Expansion and revision of Xanthobacter and proposal of Roseixanthobacter gen. nov.</title>
        <authorList>
            <person name="Soltysiak M.P.M."/>
            <person name="Jalihal A."/>
            <person name="Ory A."/>
            <person name="Chrisophersen C."/>
            <person name="Lee A.D."/>
            <person name="Boulton J."/>
            <person name="Springer M."/>
        </authorList>
    </citation>
    <scope>NUCLEOTIDE SEQUENCE [LARGE SCALE GENOMIC DNA]</scope>
    <source>
        <strain evidence="8 9">CB5</strain>
    </source>
</reference>
<keyword evidence="2 6" id="KW-0812">Transmembrane</keyword>
<feature type="transmembrane region" description="Helical" evidence="6">
    <location>
        <begin position="125"/>
        <end position="143"/>
    </location>
</feature>
<feature type="transmembrane region" description="Helical" evidence="6">
    <location>
        <begin position="99"/>
        <end position="118"/>
    </location>
</feature>
<evidence type="ECO:0000256" key="2">
    <source>
        <dbReference type="ARBA" id="ARBA00022692"/>
    </source>
</evidence>
<feature type="transmembrane region" description="Helical" evidence="6">
    <location>
        <begin position="479"/>
        <end position="497"/>
    </location>
</feature>
<feature type="transmembrane region" description="Helical" evidence="6">
    <location>
        <begin position="447"/>
        <end position="467"/>
    </location>
</feature>
<comment type="caution">
    <text evidence="8">The sequence shown here is derived from an EMBL/GenBank/DDBJ whole genome shotgun (WGS) entry which is preliminary data.</text>
</comment>
<sequence>MAAAADRPWPAMARQAWRDLLPFPGRFGLAWRVALLCALVAAVAMLYKVPEAAIGCYLVIFIARPDGAECVGQGIGLIILAGIVVLAMAPLIAATADNPMLRIAILALLSFVFVFLGAASQLGEIGSIIGLVIAFVLTLVDQLPAGEIATRGLLYAWQMAAMPMALMIVFNIVLGTPPHRLLRRTVAERLVAAADALALSPAAAPGRLAAPFAEGISADGQKVMLARLFHTAPSAEVTWLSGAARTSYQLLLAVAALPAGMMEETRAQLADHCRKAAGHVSAGRRPEAPQTDAAPETETPVDQTPVSAAQAAVTAALAGLARADGGTRAVAPKPPFLAVDAFTNPDYQRYALKTTAAAIICYLTYSLIGWQGIHTAMITCYVAALGTTAETVHKLALRISGCLLGAGLGFFSILFVIPHLESVGGLMVLVFLGILPAAWISSGNERISYAGVQVGLAFLLTILNGFAPSLDMSAGRDRIVGILLGNLVVYLIFTGIWPKSAVLDVRARLSRALDALARLAAREPGERAQAVDDASLVETEAEKARQQLLLLPFEPAWLRPARVRIARLDALIADVRAALPVLLFAGASSPEISAHFARAAEEVARGSGGDLPDRSEAEGDPGVLAVLVRRIERLAAG</sequence>
<feature type="transmembrane region" description="Helical" evidence="6">
    <location>
        <begin position="359"/>
        <end position="384"/>
    </location>
</feature>
<feature type="domain" description="Integral membrane bound transporter" evidence="7">
    <location>
        <begin position="360"/>
        <end position="491"/>
    </location>
</feature>
<keyword evidence="3 6" id="KW-1133">Transmembrane helix</keyword>
<evidence type="ECO:0000256" key="5">
    <source>
        <dbReference type="SAM" id="MobiDB-lite"/>
    </source>
</evidence>
<evidence type="ECO:0000259" key="7">
    <source>
        <dbReference type="Pfam" id="PF13515"/>
    </source>
</evidence>
<feature type="transmembrane region" description="Helical" evidence="6">
    <location>
        <begin position="70"/>
        <end position="93"/>
    </location>
</feature>
<keyword evidence="4 6" id="KW-0472">Membrane</keyword>
<feature type="region of interest" description="Disordered" evidence="5">
    <location>
        <begin position="278"/>
        <end position="302"/>
    </location>
</feature>
<evidence type="ECO:0000256" key="4">
    <source>
        <dbReference type="ARBA" id="ARBA00023136"/>
    </source>
</evidence>
<keyword evidence="9" id="KW-1185">Reference proteome</keyword>
<feature type="transmembrane region" description="Helical" evidence="6">
    <location>
        <begin position="423"/>
        <end position="441"/>
    </location>
</feature>
<dbReference type="RefSeq" id="WP_081837610.1">
    <property type="nucleotide sequence ID" value="NZ_JBAFUR010000010.1"/>
</dbReference>
<gene>
    <name evidence="8" type="ORF">V5F30_23845</name>
</gene>
<proteinExistence type="predicted"/>
<feature type="transmembrane region" description="Helical" evidence="6">
    <location>
        <begin position="155"/>
        <end position="174"/>
    </location>
</feature>
<evidence type="ECO:0000313" key="9">
    <source>
        <dbReference type="Proteomes" id="UP001604043"/>
    </source>
</evidence>
<dbReference type="InterPro" id="IPR049453">
    <property type="entry name" value="Memb_transporter_dom"/>
</dbReference>
<accession>A0ABW6ZN48</accession>
<feature type="transmembrane region" description="Helical" evidence="6">
    <location>
        <begin position="396"/>
        <end position="416"/>
    </location>
</feature>
<name>A0ABW6ZN48_9HYPH</name>
<organism evidence="8 9">
    <name type="scientific">Xanthobacter aminoxidans</name>
    <dbReference type="NCBI Taxonomy" id="186280"/>
    <lineage>
        <taxon>Bacteria</taxon>
        <taxon>Pseudomonadati</taxon>
        <taxon>Pseudomonadota</taxon>
        <taxon>Alphaproteobacteria</taxon>
        <taxon>Hyphomicrobiales</taxon>
        <taxon>Xanthobacteraceae</taxon>
        <taxon>Xanthobacter</taxon>
    </lineage>
</organism>
<evidence type="ECO:0000256" key="3">
    <source>
        <dbReference type="ARBA" id="ARBA00022989"/>
    </source>
</evidence>
<protein>
    <submittedName>
        <fullName evidence="8">FUSC family protein</fullName>
    </submittedName>
</protein>
<evidence type="ECO:0000256" key="6">
    <source>
        <dbReference type="SAM" id="Phobius"/>
    </source>
</evidence>
<dbReference type="Proteomes" id="UP001604043">
    <property type="component" value="Unassembled WGS sequence"/>
</dbReference>
<comment type="subcellular location">
    <subcellularLocation>
        <location evidence="1">Membrane</location>
        <topology evidence="1">Multi-pass membrane protein</topology>
    </subcellularLocation>
</comment>
<dbReference type="EMBL" id="JBAFUR010000010">
    <property type="protein sequence ID" value="MFG1255264.1"/>
    <property type="molecule type" value="Genomic_DNA"/>
</dbReference>
<dbReference type="Pfam" id="PF13515">
    <property type="entry name" value="FUSC_2"/>
    <property type="match status" value="1"/>
</dbReference>
<evidence type="ECO:0000256" key="1">
    <source>
        <dbReference type="ARBA" id="ARBA00004141"/>
    </source>
</evidence>